<accession>A0A095YWX5</accession>
<evidence type="ECO:0000256" key="1">
    <source>
        <dbReference type="ARBA" id="ARBA00022729"/>
    </source>
</evidence>
<dbReference type="InterPro" id="IPR038404">
    <property type="entry name" value="TRAP_DctP_sf"/>
</dbReference>
<evidence type="ECO:0000256" key="2">
    <source>
        <dbReference type="SAM" id="SignalP"/>
    </source>
</evidence>
<dbReference type="Pfam" id="PF03480">
    <property type="entry name" value="DctP"/>
    <property type="match status" value="1"/>
</dbReference>
<dbReference type="RefSeq" id="WP_036560671.1">
    <property type="nucleotide sequence ID" value="NZ_JRNI01000069.1"/>
</dbReference>
<evidence type="ECO:0000313" key="3">
    <source>
        <dbReference type="EMBL" id="KGF26930.1"/>
    </source>
</evidence>
<dbReference type="OrthoDB" id="9769667at2"/>
<dbReference type="PANTHER" id="PTHR33376">
    <property type="match status" value="1"/>
</dbReference>
<dbReference type="AlphaFoldDB" id="A0A095YWX5"/>
<feature type="signal peptide" evidence="2">
    <location>
        <begin position="1"/>
        <end position="25"/>
    </location>
</feature>
<dbReference type="SUPFAM" id="SSF53850">
    <property type="entry name" value="Periplasmic binding protein-like II"/>
    <property type="match status" value="1"/>
</dbReference>
<dbReference type="GO" id="GO:0055085">
    <property type="term" value="P:transmembrane transport"/>
    <property type="evidence" value="ECO:0007669"/>
    <property type="project" value="InterPro"/>
</dbReference>
<keyword evidence="4" id="KW-1185">Reference proteome</keyword>
<dbReference type="InterPro" id="IPR018389">
    <property type="entry name" value="DctP_fam"/>
</dbReference>
<gene>
    <name evidence="3" type="ORF">HMPREF2130_10310</name>
</gene>
<evidence type="ECO:0000313" key="4">
    <source>
        <dbReference type="Proteomes" id="UP000029629"/>
    </source>
</evidence>
<protein>
    <submittedName>
        <fullName evidence="3">ABC transporter substrate-binding protein</fullName>
    </submittedName>
</protein>
<proteinExistence type="predicted"/>
<reference evidence="3 4" key="1">
    <citation type="submission" date="2014-07" db="EMBL/GenBank/DDBJ databases">
        <authorList>
            <person name="McCorrison J."/>
            <person name="Sanka R."/>
            <person name="Torralba M."/>
            <person name="Gillis M."/>
            <person name="Haft D.H."/>
            <person name="Methe B."/>
            <person name="Sutton G."/>
            <person name="Nelson K.E."/>
        </authorList>
    </citation>
    <scope>NUCLEOTIDE SEQUENCE [LARGE SCALE GENOMIC DNA]</scope>
    <source>
        <strain evidence="3 4">DNF00040</strain>
    </source>
</reference>
<organism evidence="3 4">
    <name type="scientific">Oligella urethralis DNF00040</name>
    <dbReference type="NCBI Taxonomy" id="1401065"/>
    <lineage>
        <taxon>Bacteria</taxon>
        <taxon>Pseudomonadati</taxon>
        <taxon>Pseudomonadota</taxon>
        <taxon>Betaproteobacteria</taxon>
        <taxon>Burkholderiales</taxon>
        <taxon>Alcaligenaceae</taxon>
        <taxon>Oligella</taxon>
    </lineage>
</organism>
<dbReference type="NCBIfam" id="NF037995">
    <property type="entry name" value="TRAP_S1"/>
    <property type="match status" value="1"/>
</dbReference>
<feature type="chain" id="PRO_5001913884" evidence="2">
    <location>
        <begin position="26"/>
        <end position="332"/>
    </location>
</feature>
<name>A0A095YWX5_9BURK</name>
<dbReference type="eggNOG" id="COG4663">
    <property type="taxonomic scope" value="Bacteria"/>
</dbReference>
<dbReference type="Proteomes" id="UP000029629">
    <property type="component" value="Unassembled WGS sequence"/>
</dbReference>
<dbReference type="EMBL" id="JRNI01000069">
    <property type="protein sequence ID" value="KGF26930.1"/>
    <property type="molecule type" value="Genomic_DNA"/>
</dbReference>
<sequence>MKLSRFFKTVLAATAFSLVATAAHADNLRLRFHTFFGSEMDTAAKRMQDTLREKSDNKIRMQYFRGGELVSSDQFVEAVGRGTIDIAYGVGSYWPGQVDVGNIEAGLPGAWTSVEEAREVFKKSDPIIAEAYEEKGVVLIGRGYGSDYELLTKEPVKSLEDLKKMKIRSTGQMARLLKEFDVPTVFLPAEELYVGLSTGVIDGVLYGGPLEYEQLKLNEVAKNYTSLNLLNPGWIETIIINKKVWDKMNDEQKTLVKEAVNQYAEDIHAWLDSGNKKLMEEAKLFNFATINDEDTRKLATAAEKIWQEEAAKSERNAKLIDILMENKKAQGR</sequence>
<dbReference type="Gene3D" id="3.40.190.170">
    <property type="entry name" value="Bacterial extracellular solute-binding protein, family 7"/>
    <property type="match status" value="1"/>
</dbReference>
<comment type="caution">
    <text evidence="3">The sequence shown here is derived from an EMBL/GenBank/DDBJ whole genome shotgun (WGS) entry which is preliminary data.</text>
</comment>
<dbReference type="PANTHER" id="PTHR33376:SF5">
    <property type="entry name" value="EXTRACYTOPLASMIC SOLUTE RECEPTOR PROTEIN"/>
    <property type="match status" value="1"/>
</dbReference>
<keyword evidence="1 2" id="KW-0732">Signal</keyword>